<evidence type="ECO:0000313" key="5">
    <source>
        <dbReference type="Proteomes" id="UP000743370"/>
    </source>
</evidence>
<dbReference type="Proteomes" id="UP000743370">
    <property type="component" value="Unassembled WGS sequence"/>
</dbReference>
<dbReference type="GO" id="GO:0016788">
    <property type="term" value="F:hydrolase activity, acting on ester bonds"/>
    <property type="evidence" value="ECO:0007669"/>
    <property type="project" value="InterPro"/>
</dbReference>
<comment type="similarity">
    <text evidence="1">Belongs to the 'GDSL' lipolytic enzyme family.</text>
</comment>
<dbReference type="InterPro" id="IPR001087">
    <property type="entry name" value="GDSL"/>
</dbReference>
<dbReference type="Pfam" id="PF00657">
    <property type="entry name" value="Lipase_GDSL"/>
    <property type="match status" value="1"/>
</dbReference>
<dbReference type="PANTHER" id="PTHR22835">
    <property type="entry name" value="ZINC FINGER FYVE DOMAIN CONTAINING PROTEIN"/>
    <property type="match status" value="1"/>
</dbReference>
<dbReference type="Gene3D" id="3.40.50.1110">
    <property type="entry name" value="SGNH hydrolase"/>
    <property type="match status" value="2"/>
</dbReference>
<evidence type="ECO:0000256" key="2">
    <source>
        <dbReference type="ARBA" id="ARBA00023180"/>
    </source>
</evidence>
<feature type="chain" id="PRO_5035853518" evidence="3">
    <location>
        <begin position="23"/>
        <end position="334"/>
    </location>
</feature>
<gene>
    <name evidence="4" type="ORF">HKW66_Vig0153040</name>
</gene>
<evidence type="ECO:0000256" key="1">
    <source>
        <dbReference type="ARBA" id="ARBA00008668"/>
    </source>
</evidence>
<evidence type="ECO:0000256" key="3">
    <source>
        <dbReference type="SAM" id="SignalP"/>
    </source>
</evidence>
<accession>A0A8T0JX92</accession>
<keyword evidence="2" id="KW-0325">Glycoprotein</keyword>
<dbReference type="EMBL" id="JABFOF010000008">
    <property type="protein sequence ID" value="KAG2383933.1"/>
    <property type="molecule type" value="Genomic_DNA"/>
</dbReference>
<sequence length="334" mass="37523">MGLKMMFLVFGLVGLLMIAGKGEDDDDKHKEYSAIYNFGDSNSDTGTFSAAFAMVFPPNGQNFPGKFPTRNCDGRLIIDFICEELKMPYLSAYLDSIGSNFSYGANFAAGGSSIQKTGFSPINFGLQISQFIQFKSRTMALYNETSHTRVDAYLKSRLPKSINFSNALYTIDIGPIGCLPRKNMMNKLTYEDLDSAGCRKNENEIAQEFNNQLKDIVFELRKNFTNAIFTYVDVYSVKYELVKHARNQGFVNPKKLCCGTRSVSYFDCGRKKIKNGEEEYYKCKDASKYISWDGVHYSEAANKWLSTLIVNGSFSHPPLAIGMLASQSPKQSKR</sequence>
<organism evidence="4 5">
    <name type="scientific">Phaseolus angularis</name>
    <name type="common">Azuki bean</name>
    <name type="synonym">Vigna angularis</name>
    <dbReference type="NCBI Taxonomy" id="3914"/>
    <lineage>
        <taxon>Eukaryota</taxon>
        <taxon>Viridiplantae</taxon>
        <taxon>Streptophyta</taxon>
        <taxon>Embryophyta</taxon>
        <taxon>Tracheophyta</taxon>
        <taxon>Spermatophyta</taxon>
        <taxon>Magnoliopsida</taxon>
        <taxon>eudicotyledons</taxon>
        <taxon>Gunneridae</taxon>
        <taxon>Pentapetalae</taxon>
        <taxon>rosids</taxon>
        <taxon>fabids</taxon>
        <taxon>Fabales</taxon>
        <taxon>Fabaceae</taxon>
        <taxon>Papilionoideae</taxon>
        <taxon>50 kb inversion clade</taxon>
        <taxon>NPAAA clade</taxon>
        <taxon>indigoferoid/millettioid clade</taxon>
        <taxon>Phaseoleae</taxon>
        <taxon>Vigna</taxon>
    </lineage>
</organism>
<dbReference type="InterPro" id="IPR036514">
    <property type="entry name" value="SGNH_hydro_sf"/>
</dbReference>
<keyword evidence="3" id="KW-0732">Signal</keyword>
<feature type="signal peptide" evidence="3">
    <location>
        <begin position="1"/>
        <end position="22"/>
    </location>
</feature>
<evidence type="ECO:0000313" key="4">
    <source>
        <dbReference type="EMBL" id="KAG2383933.1"/>
    </source>
</evidence>
<proteinExistence type="inferred from homology"/>
<dbReference type="PANTHER" id="PTHR22835:SF555">
    <property type="entry name" value="GDSL-LIKE LIPASE_ACYLHYDROLASE"/>
    <property type="match status" value="1"/>
</dbReference>
<comment type="caution">
    <text evidence="4">The sequence shown here is derived from an EMBL/GenBank/DDBJ whole genome shotgun (WGS) entry which is preliminary data.</text>
</comment>
<reference evidence="4 5" key="1">
    <citation type="submission" date="2020-05" db="EMBL/GenBank/DDBJ databases">
        <title>Vigna angularis (adzuki bean) Var. LongXiaoDou No. 4 denovo assembly.</title>
        <authorList>
            <person name="Xiang H."/>
        </authorList>
    </citation>
    <scope>NUCLEOTIDE SEQUENCE [LARGE SCALE GENOMIC DNA]</scope>
    <source>
        <tissue evidence="4">Leaf</tissue>
    </source>
</reference>
<dbReference type="AlphaFoldDB" id="A0A8T0JX92"/>
<protein>
    <submittedName>
        <fullName evidence="4">GDSL esterase/lipase</fullName>
    </submittedName>
</protein>
<name>A0A8T0JX92_PHAAN</name>